<evidence type="ECO:0000313" key="1">
    <source>
        <dbReference type="EMBL" id="MPC39551.1"/>
    </source>
</evidence>
<accession>A0A5B7EXN3</accession>
<proteinExistence type="predicted"/>
<gene>
    <name evidence="1" type="ORF">E2C01_033091</name>
</gene>
<name>A0A5B7EXN3_PORTR</name>
<dbReference type="EMBL" id="VSRR010004398">
    <property type="protein sequence ID" value="MPC39551.1"/>
    <property type="molecule type" value="Genomic_DNA"/>
</dbReference>
<protein>
    <submittedName>
        <fullName evidence="1">Uncharacterized protein</fullName>
    </submittedName>
</protein>
<organism evidence="1 2">
    <name type="scientific">Portunus trituberculatus</name>
    <name type="common">Swimming crab</name>
    <name type="synonym">Neptunus trituberculatus</name>
    <dbReference type="NCBI Taxonomy" id="210409"/>
    <lineage>
        <taxon>Eukaryota</taxon>
        <taxon>Metazoa</taxon>
        <taxon>Ecdysozoa</taxon>
        <taxon>Arthropoda</taxon>
        <taxon>Crustacea</taxon>
        <taxon>Multicrustacea</taxon>
        <taxon>Malacostraca</taxon>
        <taxon>Eumalacostraca</taxon>
        <taxon>Eucarida</taxon>
        <taxon>Decapoda</taxon>
        <taxon>Pleocyemata</taxon>
        <taxon>Brachyura</taxon>
        <taxon>Eubrachyura</taxon>
        <taxon>Portunoidea</taxon>
        <taxon>Portunidae</taxon>
        <taxon>Portuninae</taxon>
        <taxon>Portunus</taxon>
    </lineage>
</organism>
<dbReference type="Proteomes" id="UP000324222">
    <property type="component" value="Unassembled WGS sequence"/>
</dbReference>
<dbReference type="AlphaFoldDB" id="A0A5B7EXN3"/>
<reference evidence="1 2" key="1">
    <citation type="submission" date="2019-05" db="EMBL/GenBank/DDBJ databases">
        <title>Another draft genome of Portunus trituberculatus and its Hox gene families provides insights of decapod evolution.</title>
        <authorList>
            <person name="Jeong J.-H."/>
            <person name="Song I."/>
            <person name="Kim S."/>
            <person name="Choi T."/>
            <person name="Kim D."/>
            <person name="Ryu S."/>
            <person name="Kim W."/>
        </authorList>
    </citation>
    <scope>NUCLEOTIDE SEQUENCE [LARGE SCALE GENOMIC DNA]</scope>
    <source>
        <tissue evidence="1">Muscle</tissue>
    </source>
</reference>
<comment type="caution">
    <text evidence="1">The sequence shown here is derived from an EMBL/GenBank/DDBJ whole genome shotgun (WGS) entry which is preliminary data.</text>
</comment>
<evidence type="ECO:0000313" key="2">
    <source>
        <dbReference type="Proteomes" id="UP000324222"/>
    </source>
</evidence>
<sequence length="118" mass="13127">MTAERKAFCAHHRLQGHGTSAKVASRIVAQKLDVASRAHALESSEFSTLDSIVTLKLNLCAVYLYPNSSDYSKFFDYLSSKVEHILSSTLSRRSPSLEISMFTISFGFHLLSQTILVN</sequence>
<keyword evidence="2" id="KW-1185">Reference proteome</keyword>